<proteinExistence type="predicted"/>
<dbReference type="InterPro" id="IPR001412">
    <property type="entry name" value="aa-tRNA-synth_I_CS"/>
</dbReference>
<dbReference type="Pfam" id="PF00579">
    <property type="entry name" value="tRNA-synt_1b"/>
    <property type="match status" value="1"/>
</dbReference>
<name>A0A2M7B7T7_9BACT</name>
<keyword evidence="5" id="KW-0030">Aminoacyl-tRNA synthetase</keyword>
<keyword evidence="4" id="KW-0648">Protein biosynthesis</keyword>
<accession>A0A2M7B7T7</accession>
<dbReference type="PROSITE" id="PS00178">
    <property type="entry name" value="AA_TRNA_LIGASE_I"/>
    <property type="match status" value="1"/>
</dbReference>
<dbReference type="Proteomes" id="UP000230131">
    <property type="component" value="Unassembled WGS sequence"/>
</dbReference>
<keyword evidence="1 6" id="KW-0436">Ligase</keyword>
<dbReference type="EMBL" id="PEVH01000037">
    <property type="protein sequence ID" value="PIU99172.1"/>
    <property type="molecule type" value="Genomic_DNA"/>
</dbReference>
<dbReference type="GO" id="GO:0005524">
    <property type="term" value="F:ATP binding"/>
    <property type="evidence" value="ECO:0007669"/>
    <property type="project" value="UniProtKB-KW"/>
</dbReference>
<organism evidence="6 7">
    <name type="scientific">Candidatus Wolfebacteria bacterium CG03_land_8_20_14_0_80_36_15</name>
    <dbReference type="NCBI Taxonomy" id="1975067"/>
    <lineage>
        <taxon>Bacteria</taxon>
        <taxon>Candidatus Wolfeibacteriota</taxon>
    </lineage>
</organism>
<evidence type="ECO:0000256" key="4">
    <source>
        <dbReference type="ARBA" id="ARBA00022917"/>
    </source>
</evidence>
<evidence type="ECO:0000256" key="2">
    <source>
        <dbReference type="ARBA" id="ARBA00022741"/>
    </source>
</evidence>
<evidence type="ECO:0000256" key="3">
    <source>
        <dbReference type="ARBA" id="ARBA00022840"/>
    </source>
</evidence>
<keyword evidence="3" id="KW-0067">ATP-binding</keyword>
<evidence type="ECO:0000256" key="5">
    <source>
        <dbReference type="ARBA" id="ARBA00023146"/>
    </source>
</evidence>
<dbReference type="InterPro" id="IPR002305">
    <property type="entry name" value="aa-tRNA-synth_Ic"/>
</dbReference>
<evidence type="ECO:0000313" key="6">
    <source>
        <dbReference type="EMBL" id="PIU99172.1"/>
    </source>
</evidence>
<feature type="non-terminal residue" evidence="6">
    <location>
        <position position="35"/>
    </location>
</feature>
<sequence length="35" mass="3813">MNKPILISGIMPSGKLHIGNYLGALKNFVELQNSD</sequence>
<evidence type="ECO:0000256" key="1">
    <source>
        <dbReference type="ARBA" id="ARBA00022598"/>
    </source>
</evidence>
<dbReference type="AlphaFoldDB" id="A0A2M7B7T7"/>
<keyword evidence="2" id="KW-0547">Nucleotide-binding</keyword>
<dbReference type="SUPFAM" id="SSF52374">
    <property type="entry name" value="Nucleotidylyl transferase"/>
    <property type="match status" value="1"/>
</dbReference>
<protein>
    <submittedName>
        <fullName evidence="6">Tryptophan--tRNA ligase</fullName>
    </submittedName>
</protein>
<dbReference type="InterPro" id="IPR014729">
    <property type="entry name" value="Rossmann-like_a/b/a_fold"/>
</dbReference>
<gene>
    <name evidence="6" type="ORF">COS59_01180</name>
</gene>
<dbReference type="GO" id="GO:0004812">
    <property type="term" value="F:aminoacyl-tRNA ligase activity"/>
    <property type="evidence" value="ECO:0007669"/>
    <property type="project" value="UniProtKB-KW"/>
</dbReference>
<evidence type="ECO:0000313" key="7">
    <source>
        <dbReference type="Proteomes" id="UP000230131"/>
    </source>
</evidence>
<comment type="caution">
    <text evidence="6">The sequence shown here is derived from an EMBL/GenBank/DDBJ whole genome shotgun (WGS) entry which is preliminary data.</text>
</comment>
<dbReference type="GO" id="GO:0006418">
    <property type="term" value="P:tRNA aminoacylation for protein translation"/>
    <property type="evidence" value="ECO:0007669"/>
    <property type="project" value="InterPro"/>
</dbReference>
<dbReference type="Gene3D" id="3.40.50.620">
    <property type="entry name" value="HUPs"/>
    <property type="match status" value="1"/>
</dbReference>
<reference evidence="7" key="1">
    <citation type="submission" date="2017-09" db="EMBL/GenBank/DDBJ databases">
        <title>Depth-based differentiation of microbial function through sediment-hosted aquifers and enrichment of novel symbionts in the deep terrestrial subsurface.</title>
        <authorList>
            <person name="Probst A.J."/>
            <person name="Ladd B."/>
            <person name="Jarett J.K."/>
            <person name="Geller-Mcgrath D.E."/>
            <person name="Sieber C.M.K."/>
            <person name="Emerson J.B."/>
            <person name="Anantharaman K."/>
            <person name="Thomas B.C."/>
            <person name="Malmstrom R."/>
            <person name="Stieglmeier M."/>
            <person name="Klingl A."/>
            <person name="Woyke T."/>
            <person name="Ryan C.M."/>
            <person name="Banfield J.F."/>
        </authorList>
    </citation>
    <scope>NUCLEOTIDE SEQUENCE [LARGE SCALE GENOMIC DNA]</scope>
</reference>